<organism evidence="1 2">
    <name type="scientific">Pseudomonas putida</name>
    <name type="common">Arthrobacter siderocapsulatus</name>
    <dbReference type="NCBI Taxonomy" id="303"/>
    <lineage>
        <taxon>Bacteria</taxon>
        <taxon>Pseudomonadati</taxon>
        <taxon>Pseudomonadota</taxon>
        <taxon>Gammaproteobacteria</taxon>
        <taxon>Pseudomonadales</taxon>
        <taxon>Pseudomonadaceae</taxon>
        <taxon>Pseudomonas</taxon>
    </lineage>
</organism>
<dbReference type="EMBL" id="LUCV01000058">
    <property type="protein sequence ID" value="OAI83914.1"/>
    <property type="molecule type" value="Genomic_DNA"/>
</dbReference>
<dbReference type="Proteomes" id="UP000077752">
    <property type="component" value="Unassembled WGS sequence"/>
</dbReference>
<evidence type="ECO:0000313" key="2">
    <source>
        <dbReference type="Proteomes" id="UP000077752"/>
    </source>
</evidence>
<sequence>MQGLIINNPRLEFLRPALERWGECIERFNQTLGDNEGPYWQGMQGNLGLFSAALWQAELVSLQGYQSKKQRDEGDRGAHCDLLIASKDESAYLHAQQRWPRVGRLDLDGALQETATQAKAIAYPSQLKIAALFVSPSKLGQHASPEELQDLVDDLQKHTACAIAWCFPYGYRKLHDEVGQYYPGVALLLKQA</sequence>
<accession>A0A177S8Z4</accession>
<gene>
    <name evidence="1" type="ORF">AYO28_04975</name>
</gene>
<protein>
    <submittedName>
        <fullName evidence="1">Uncharacterized protein</fullName>
    </submittedName>
</protein>
<evidence type="ECO:0000313" key="1">
    <source>
        <dbReference type="EMBL" id="OAI83914.1"/>
    </source>
</evidence>
<dbReference type="RefSeq" id="WP_064305012.1">
    <property type="nucleotide sequence ID" value="NZ_LUCV01000058.1"/>
</dbReference>
<proteinExistence type="predicted"/>
<dbReference type="AlphaFoldDB" id="A0A177S8Z4"/>
<reference evidence="1 2" key="1">
    <citation type="submission" date="2016-03" db="EMBL/GenBank/DDBJ databases">
        <title>Draft Genome Assembly of Pseudomonas putida strain CBF10-2.</title>
        <authorList>
            <person name="Iyer R.S."/>
            <person name="Damania A."/>
        </authorList>
    </citation>
    <scope>NUCLEOTIDE SEQUENCE [LARGE SCALE GENOMIC DNA]</scope>
    <source>
        <strain evidence="1 2">CBF10-2</strain>
    </source>
</reference>
<comment type="caution">
    <text evidence="1">The sequence shown here is derived from an EMBL/GenBank/DDBJ whole genome shotgun (WGS) entry which is preliminary data.</text>
</comment>
<name>A0A177S8Z4_PSEPU</name>